<evidence type="ECO:0000256" key="2">
    <source>
        <dbReference type="SAM" id="MobiDB-lite"/>
    </source>
</evidence>
<proteinExistence type="predicted"/>
<gene>
    <name evidence="4" type="ORF">DKG74_20500</name>
</gene>
<reference evidence="4 5" key="1">
    <citation type="submission" date="2018-05" db="EMBL/GenBank/DDBJ databases">
        <title>Zavarzinia sp. HR-AS.</title>
        <authorList>
            <person name="Lee Y."/>
            <person name="Jeon C.O."/>
        </authorList>
    </citation>
    <scope>NUCLEOTIDE SEQUENCE [LARGE SCALE GENOMIC DNA]</scope>
    <source>
        <strain evidence="4 5">HR-AS</strain>
    </source>
</reference>
<sequence length="1738" mass="175346">MADDLNLRIRLTGDGSELKAELVGVKGAVTDLGAAATAAGAQVDAGLAKADAAAAELAAGMAEAKGAVTELGAAAATVGAQVDGGLAKADAAAAELAADMAATAAAGRDLAAGAASVTGALDNAAAKAAATGSALTDAGADARALGTSVTAAAAQIDAGMAGAAAAVTGLGAGLASTAAAASSVSQSWQQLAVTAGLVATQHDQLGASFRGLTAAVGLQAAEIEALRARYVPLAAAEAAHKAALDEIARATKIGALSEAEAASAVARTTAAYQAATARIHTMGAGLGTLGGQGKLTGQQMTQLSYQLNDVVVSLAGGINPLMVLLQQGSQITPLFGGVKGTLSALAGVLTPTTVGFGLLAAGVGLGAVAFSRYITATKEVEVALAGIGRASGATVGHIQEIAEATADAAGLSVPAARSIELALVRTGKIGVEQFAGLIGITKDFAATLGTDVETASAKLAEILADPAKGAETLTRQLGLVDGATARYVERLAAQGRTTEAQNALMEAMKGRLADAEAATTALGRAWDYVGRMASNALDAIGGAIDRAVTGPSDEQRAKELRDAIAAREGGAPSIPDYVSPEVRRMVEADYRNRPGAVPGSASAEAAIGQLRRELAEVEARIEAKAAAAEEQAALVAARATGDAALTLADSLPNNSRAGRITALSDQEAKLRRGLDAPGLSAEENARIAASISAVVHARETLLAQTDPIAEAGAAELASIRAITPEQKRRAAEEKERLALVGEVITADEAQARITAAGAAAYEQATASLGRQSRALSVNAASSLSAAQAWLTSSEAGVAAEAARAAAVTQGLSAQAALDEEIAKAALSGAQQAAQAGDQASAQARLTDAVAAGTMTSAEAGKQMQVEQALRPLLILAANAEGDEKKVLTTVIERLRGAYAELNAEQERAAAVDATARQRQALSLAEYELSLTSETAEQREYLVALRQKEIELQERYGANWRAIAGEELRLYDQTLRTNAELKARTSQSDLVTGAWRRAGEAIQDSLSSSFRNALDGGSDAFENFADDTIDMMKDVAAEIASALVFKPIVGSITSTLFGGGVSQQLGLTSGSGIVPGGTTGGTSSVSGGDLLGLGRMFGGGDLFGSTGMLGGVNSYLFGTAGSSAATTGAASGFLTGGGAASSGSVASPGLFGTAGSTSLGAVLGSAGAGFGISQLIASFAPGNKLASAGGGALGGALIGAAVGGPVGAVVGGIAGLLGGLLNDKPSDKTGTGTVSDFSSTSSPEVGGLQGEKYSAENRAAATGAVDALRDAAQAAFGDYVDLSGVSASISVGSRDGSRAFLRQDGQQVGEYRASSDEEGVKSIIGQSLVKIGKLYADKLPEEVRKALDVVDFSKDVDEALRLLDFAGSYRDTVTALTEGIGLESEARKAARTAIEDQIDALDKFREDAETIGLSGADQAIRAFALTMVGLKDSAADVSETEAALAALDEQFKVLAARAAELGLTSAEVAAGYKKSLEAIRDAFEADLDRAINSASGFAIYDQVQDLLDQQAQRQKDAAALGLDSAKIARLSVLEIAAATRKATDAQLAGIAEIVTASESMAAQIGLTMGRILSEIDEQIAAAEQASTVARRSAEAWRAAADSVTAAIADLRGSDLSNLSPAQILAERRAALTETAAAAKAGDVDALAKLPELAQSFLDQSRDYNGDAQVYGRDFDWVQRLLTQAGTAGDHWGDKADRQADLLDRQAELLQDIADNLTAPEGPNAELLKRQQAELQRISG</sequence>
<feature type="compositionally biased region" description="Polar residues" evidence="2">
    <location>
        <begin position="1227"/>
        <end position="1242"/>
    </location>
</feature>
<name>A0A317DTJ1_9PROT</name>
<comment type="caution">
    <text evidence="4">The sequence shown here is derived from an EMBL/GenBank/DDBJ whole genome shotgun (WGS) entry which is preliminary data.</text>
</comment>
<dbReference type="OrthoDB" id="7311517at2"/>
<feature type="coiled-coil region" evidence="1">
    <location>
        <begin position="600"/>
        <end position="631"/>
    </location>
</feature>
<accession>A0A317DTJ1</accession>
<evidence type="ECO:0000313" key="5">
    <source>
        <dbReference type="Proteomes" id="UP000245461"/>
    </source>
</evidence>
<evidence type="ECO:0000259" key="3">
    <source>
        <dbReference type="Pfam" id="PF06791"/>
    </source>
</evidence>
<dbReference type="Pfam" id="PF06791">
    <property type="entry name" value="TMP_2"/>
    <property type="match status" value="1"/>
</dbReference>
<organism evidence="4 5">
    <name type="scientific">Zavarzinia aquatilis</name>
    <dbReference type="NCBI Taxonomy" id="2211142"/>
    <lineage>
        <taxon>Bacteria</taxon>
        <taxon>Pseudomonadati</taxon>
        <taxon>Pseudomonadota</taxon>
        <taxon>Alphaproteobacteria</taxon>
        <taxon>Rhodospirillales</taxon>
        <taxon>Zavarziniaceae</taxon>
        <taxon>Zavarzinia</taxon>
    </lineage>
</organism>
<evidence type="ECO:0000256" key="1">
    <source>
        <dbReference type="SAM" id="Coils"/>
    </source>
</evidence>
<feature type="non-terminal residue" evidence="4">
    <location>
        <position position="1738"/>
    </location>
</feature>
<dbReference type="InterPro" id="IPR009628">
    <property type="entry name" value="Phage_tape_measure_N"/>
</dbReference>
<keyword evidence="5" id="KW-1185">Reference proteome</keyword>
<dbReference type="EMBL" id="QGLE01000021">
    <property type="protein sequence ID" value="PWR17672.1"/>
    <property type="molecule type" value="Genomic_DNA"/>
</dbReference>
<feature type="domain" description="Bacteriophage tail tape measure N-terminal" evidence="3">
    <location>
        <begin position="294"/>
        <end position="488"/>
    </location>
</feature>
<keyword evidence="1" id="KW-0175">Coiled coil</keyword>
<feature type="region of interest" description="Disordered" evidence="2">
    <location>
        <begin position="1227"/>
        <end position="1248"/>
    </location>
</feature>
<dbReference type="Proteomes" id="UP000245461">
    <property type="component" value="Unassembled WGS sequence"/>
</dbReference>
<evidence type="ECO:0000313" key="4">
    <source>
        <dbReference type="EMBL" id="PWR17672.1"/>
    </source>
</evidence>
<dbReference type="RefSeq" id="WP_133251661.1">
    <property type="nucleotide sequence ID" value="NZ_QGLE01000021.1"/>
</dbReference>
<feature type="coiled-coil region" evidence="1">
    <location>
        <begin position="884"/>
        <end position="911"/>
    </location>
</feature>
<protein>
    <recommendedName>
        <fullName evidence="3">Bacteriophage tail tape measure N-terminal domain-containing protein</fullName>
    </recommendedName>
</protein>